<evidence type="ECO:0000256" key="1">
    <source>
        <dbReference type="SAM" id="Phobius"/>
    </source>
</evidence>
<name>A0A915EMD3_9BILA</name>
<keyword evidence="1" id="KW-0812">Transmembrane</keyword>
<protein>
    <submittedName>
        <fullName evidence="3">Uncharacterized protein</fullName>
    </submittedName>
</protein>
<reference evidence="3" key="1">
    <citation type="submission" date="2022-11" db="UniProtKB">
        <authorList>
            <consortium name="WormBaseParasite"/>
        </authorList>
    </citation>
    <scope>IDENTIFICATION</scope>
</reference>
<keyword evidence="2" id="KW-1185">Reference proteome</keyword>
<keyword evidence="1" id="KW-1133">Transmembrane helix</keyword>
<dbReference type="Proteomes" id="UP000887574">
    <property type="component" value="Unplaced"/>
</dbReference>
<feature type="transmembrane region" description="Helical" evidence="1">
    <location>
        <begin position="152"/>
        <end position="171"/>
    </location>
</feature>
<organism evidence="2 3">
    <name type="scientific">Ditylenchus dipsaci</name>
    <dbReference type="NCBI Taxonomy" id="166011"/>
    <lineage>
        <taxon>Eukaryota</taxon>
        <taxon>Metazoa</taxon>
        <taxon>Ecdysozoa</taxon>
        <taxon>Nematoda</taxon>
        <taxon>Chromadorea</taxon>
        <taxon>Rhabditida</taxon>
        <taxon>Tylenchina</taxon>
        <taxon>Tylenchomorpha</taxon>
        <taxon>Sphaerularioidea</taxon>
        <taxon>Anguinidae</taxon>
        <taxon>Anguininae</taxon>
        <taxon>Ditylenchus</taxon>
    </lineage>
</organism>
<evidence type="ECO:0000313" key="3">
    <source>
        <dbReference type="WBParaSite" id="jg689"/>
    </source>
</evidence>
<keyword evidence="1" id="KW-0472">Membrane</keyword>
<feature type="transmembrane region" description="Helical" evidence="1">
    <location>
        <begin position="99"/>
        <end position="123"/>
    </location>
</feature>
<proteinExistence type="predicted"/>
<feature type="transmembrane region" description="Helical" evidence="1">
    <location>
        <begin position="65"/>
        <end position="87"/>
    </location>
</feature>
<dbReference type="AlphaFoldDB" id="A0A915EMD3"/>
<accession>A0A915EMD3</accession>
<sequence>MEACDEANKRYQCCCSNFHVEAFVKPLVCVLRALAIAHKYISWCLHHCRPRNTAKFDWATFFDFLHSYASLPIHITWILVCACIIHAQRSQSPKLYWPFLISNGIGIVLTIIYVIILVILLILPPSILKIQWYLKYIGIDVTIANPDEVFCIASAILIFEFAICGAINMWWQMVVYRAYEYMKLTHLSMNAQAKDYGSITV</sequence>
<dbReference type="WBParaSite" id="jg689">
    <property type="protein sequence ID" value="jg689"/>
    <property type="gene ID" value="jg689"/>
</dbReference>
<evidence type="ECO:0000313" key="2">
    <source>
        <dbReference type="Proteomes" id="UP000887574"/>
    </source>
</evidence>